<sequence>MAYDAVTVQMLRDVLDEVLSSPPFTLQQQRSALEVAERILKLASQGERRPDNIKQHLRNEFFTSELTGIEMED</sequence>
<evidence type="ECO:0000313" key="3">
    <source>
        <dbReference type="Proteomes" id="UP000246085"/>
    </source>
</evidence>
<dbReference type="Proteomes" id="UP000246085">
    <property type="component" value="Chromosome BRAD3257"/>
</dbReference>
<evidence type="ECO:0000313" key="4">
    <source>
        <dbReference type="Proteomes" id="UP000669317"/>
    </source>
</evidence>
<gene>
    <name evidence="2" type="ORF">BRAD3257_6094</name>
    <name evidence="1" type="ORF">JWS04_22715</name>
</gene>
<organism evidence="2 3">
    <name type="scientific">Bradyrhizobium vignae</name>
    <dbReference type="NCBI Taxonomy" id="1549949"/>
    <lineage>
        <taxon>Bacteria</taxon>
        <taxon>Pseudomonadati</taxon>
        <taxon>Pseudomonadota</taxon>
        <taxon>Alphaproteobacteria</taxon>
        <taxon>Hyphomicrobiales</taxon>
        <taxon>Nitrobacteraceae</taxon>
        <taxon>Bradyrhizobium</taxon>
    </lineage>
</organism>
<reference evidence="1 4" key="2">
    <citation type="submission" date="2021-03" db="EMBL/GenBank/DDBJ databases">
        <title>Genome Sequence of Bradyrhizobium vignae strain ISRA400.</title>
        <authorList>
            <person name="Tisa L.S."/>
            <person name="Svistoonoff S."/>
            <person name="Hocher V."/>
            <person name="Fall S."/>
            <person name="Zaiya A."/>
            <person name="Naing D."/>
            <person name="Niang N."/>
            <person name="Diouf A."/>
            <person name="Dasylva M.C."/>
            <person name="Toure O."/>
            <person name="Gueye M."/>
            <person name="Gully D."/>
            <person name="Tisseyre P."/>
            <person name="Simpson S."/>
            <person name="Morris K."/>
            <person name="Thomas W.K."/>
        </authorList>
    </citation>
    <scope>NUCLEOTIDE SEQUENCE [LARGE SCALE GENOMIC DNA]</scope>
    <source>
        <strain evidence="1 4">ISRA400</strain>
    </source>
</reference>
<keyword evidence="4" id="KW-1185">Reference proteome</keyword>
<evidence type="ECO:0000313" key="2">
    <source>
        <dbReference type="EMBL" id="SPP97012.1"/>
    </source>
</evidence>
<dbReference type="KEGG" id="bvz:BRAD3257_6094"/>
<reference evidence="2 3" key="1">
    <citation type="submission" date="2018-03" db="EMBL/GenBank/DDBJ databases">
        <authorList>
            <person name="Gully D."/>
        </authorList>
    </citation>
    <scope>NUCLEOTIDE SEQUENCE [LARGE SCALE GENOMIC DNA]</scope>
    <source>
        <strain evidence="2">ORS3257</strain>
    </source>
</reference>
<dbReference type="EMBL" id="LS398110">
    <property type="protein sequence ID" value="SPP97012.1"/>
    <property type="molecule type" value="Genomic_DNA"/>
</dbReference>
<accession>A0A2U3Q6H0</accession>
<dbReference type="EMBL" id="JAGIKT010000051">
    <property type="protein sequence ID" value="MBP0113849.1"/>
    <property type="molecule type" value="Genomic_DNA"/>
</dbReference>
<evidence type="ECO:0000313" key="1">
    <source>
        <dbReference type="EMBL" id="MBP0113849.1"/>
    </source>
</evidence>
<dbReference type="RefSeq" id="WP_122404509.1">
    <property type="nucleotide sequence ID" value="NZ_JAGIKT010000051.1"/>
</dbReference>
<dbReference type="Proteomes" id="UP000669317">
    <property type="component" value="Unassembled WGS sequence"/>
</dbReference>
<protein>
    <submittedName>
        <fullName evidence="2">Uncharacterized protein</fullName>
    </submittedName>
</protein>
<name>A0A2U3Q6H0_9BRAD</name>
<proteinExistence type="predicted"/>
<dbReference type="AlphaFoldDB" id="A0A2U3Q6H0"/>